<dbReference type="PANTHER" id="PTHR21240">
    <property type="entry name" value="2-AMINO-3-CARBOXYLMUCONATE-6-SEMIALDEHYDE DECARBOXYLASE"/>
    <property type="match status" value="1"/>
</dbReference>
<dbReference type="EMBL" id="JAPWIS010000018">
    <property type="protein sequence ID" value="MCZ4587747.1"/>
    <property type="molecule type" value="Genomic_DNA"/>
</dbReference>
<accession>A0AAX3YC47</accession>
<keyword evidence="5" id="KW-1185">Reference proteome</keyword>
<evidence type="ECO:0000256" key="1">
    <source>
        <dbReference type="ARBA" id="ARBA00023239"/>
    </source>
</evidence>
<dbReference type="SUPFAM" id="SSF51556">
    <property type="entry name" value="Metallo-dependent hydrolases"/>
    <property type="match status" value="1"/>
</dbReference>
<feature type="domain" description="Amidohydrolase-related" evidence="2">
    <location>
        <begin position="20"/>
        <end position="415"/>
    </location>
</feature>
<dbReference type="Pfam" id="PF04909">
    <property type="entry name" value="Amidohydro_2"/>
    <property type="match status" value="1"/>
</dbReference>
<evidence type="ECO:0000313" key="3">
    <source>
        <dbReference type="EMBL" id="MCZ4587747.1"/>
    </source>
</evidence>
<dbReference type="InterPro" id="IPR032466">
    <property type="entry name" value="Metal_Hydrolase"/>
</dbReference>
<dbReference type="GO" id="GO:0016787">
    <property type="term" value="F:hydrolase activity"/>
    <property type="evidence" value="ECO:0007669"/>
    <property type="project" value="InterPro"/>
</dbReference>
<dbReference type="InterPro" id="IPR006680">
    <property type="entry name" value="Amidohydro-rel"/>
</dbReference>
<dbReference type="GO" id="GO:0016831">
    <property type="term" value="F:carboxy-lyase activity"/>
    <property type="evidence" value="ECO:0007669"/>
    <property type="project" value="InterPro"/>
</dbReference>
<dbReference type="Proteomes" id="UP001066327">
    <property type="component" value="Unassembled WGS sequence"/>
</dbReference>
<dbReference type="AlphaFoldDB" id="A0AAX3YC47"/>
<dbReference type="EMBL" id="CP130953">
    <property type="protein sequence ID" value="WLF46896.1"/>
    <property type="molecule type" value="Genomic_DNA"/>
</dbReference>
<dbReference type="Gene3D" id="3.20.20.140">
    <property type="entry name" value="Metal-dependent hydrolases"/>
    <property type="match status" value="1"/>
</dbReference>
<name>A0AAX3YC47_RHOOP</name>
<evidence type="ECO:0000313" key="4">
    <source>
        <dbReference type="EMBL" id="WLF46896.1"/>
    </source>
</evidence>
<dbReference type="RefSeq" id="WP_133985533.1">
    <property type="nucleotide sequence ID" value="NZ_CP110469.1"/>
</dbReference>
<evidence type="ECO:0000259" key="2">
    <source>
        <dbReference type="Pfam" id="PF04909"/>
    </source>
</evidence>
<evidence type="ECO:0000313" key="5">
    <source>
        <dbReference type="Proteomes" id="UP001066327"/>
    </source>
</evidence>
<dbReference type="Proteomes" id="UP001231166">
    <property type="component" value="Chromosome"/>
</dbReference>
<evidence type="ECO:0000313" key="6">
    <source>
        <dbReference type="Proteomes" id="UP001231166"/>
    </source>
</evidence>
<organism evidence="4 6">
    <name type="scientific">Rhodococcus opacus</name>
    <name type="common">Nocardia opaca</name>
    <dbReference type="NCBI Taxonomy" id="37919"/>
    <lineage>
        <taxon>Bacteria</taxon>
        <taxon>Bacillati</taxon>
        <taxon>Actinomycetota</taxon>
        <taxon>Actinomycetes</taxon>
        <taxon>Mycobacteriales</taxon>
        <taxon>Nocardiaceae</taxon>
        <taxon>Rhodococcus</taxon>
    </lineage>
</organism>
<gene>
    <name evidence="3" type="ORF">O4328_29340</name>
    <name evidence="4" type="ORF">Q5707_34320</name>
</gene>
<reference evidence="3" key="1">
    <citation type="submission" date="2022-12" db="EMBL/GenBank/DDBJ databases">
        <authorList>
            <person name="Krivoruchko A.V."/>
            <person name="Elkin A."/>
        </authorList>
    </citation>
    <scope>NUCLEOTIDE SEQUENCE</scope>
    <source>
        <strain evidence="3">IEGM 249</strain>
    </source>
</reference>
<dbReference type="InterPro" id="IPR032465">
    <property type="entry name" value="ACMSD"/>
</dbReference>
<dbReference type="PANTHER" id="PTHR21240:SF28">
    <property type="entry name" value="ISO-OROTATE DECARBOXYLASE (EUROFUNG)"/>
    <property type="match status" value="1"/>
</dbReference>
<dbReference type="GO" id="GO:0005737">
    <property type="term" value="C:cytoplasm"/>
    <property type="evidence" value="ECO:0007669"/>
    <property type="project" value="TreeGrafter"/>
</dbReference>
<sequence length="419" mass="47065">MTATLPDNHVPEALRDVKIIDCDAHLTEPADLWTSRVPASMQGRVPVQKTIDGITAWYLHDEVWASTGGNTISTGREKVLGAHVVQPFSNIDISSWDTKERLALMDDQGIHAQILYPNGIGFASNHVFAIEDEVERTTVLQVYNDFLMQTQIESNGRLFPQALLPIWDMDLTIKEMTRLIDQGMRGFTLSDKPELIGLPELPESYFDPMWELFNQTGAVPNFHIGAGARREDLEAMRGNIGQKASGTAGPDVTGVAKPAWRSFGKQRQLAVGATQMFMSNVRIIVNLCMSDLFDRYPNLKVVSAESGIGWIPFILEAMEFQFDEMVTHDHELAAAKRRPTEYFRDHLFAMFWFEEIGAAKLLEDIGINNVLVETDIPHPTCLFPGPREHFARVMSGLPEHTIKRVLQDNAAELYKIDIS</sequence>
<keyword evidence="1" id="KW-0456">Lyase</keyword>
<reference evidence="4" key="2">
    <citation type="submission" date="2023-07" db="EMBL/GenBank/DDBJ databases">
        <title>Genomic analysis of Rhodococcus opacus VOC-14 with glycol ethers degradation activity.</title>
        <authorList>
            <person name="Narkevich D.A."/>
            <person name="Hlushen A.M."/>
            <person name="Akhremchuk A.E."/>
            <person name="Sikolenko M.A."/>
            <person name="Valentovich L.N."/>
        </authorList>
    </citation>
    <scope>NUCLEOTIDE SEQUENCE</scope>
    <source>
        <strain evidence="4">VOC-14</strain>
    </source>
</reference>
<dbReference type="GO" id="GO:0019748">
    <property type="term" value="P:secondary metabolic process"/>
    <property type="evidence" value="ECO:0007669"/>
    <property type="project" value="TreeGrafter"/>
</dbReference>
<protein>
    <submittedName>
        <fullName evidence="4">Amidohydrolase family protein</fullName>
    </submittedName>
</protein>
<proteinExistence type="predicted"/>